<dbReference type="Proteomes" id="UP000054783">
    <property type="component" value="Unassembled WGS sequence"/>
</dbReference>
<keyword evidence="2" id="KW-0472">Membrane</keyword>
<feature type="transmembrane region" description="Helical" evidence="2">
    <location>
        <begin position="15"/>
        <end position="41"/>
    </location>
</feature>
<feature type="region of interest" description="Disordered" evidence="1">
    <location>
        <begin position="79"/>
        <end position="101"/>
    </location>
</feature>
<feature type="compositionally biased region" description="Polar residues" evidence="1">
    <location>
        <begin position="89"/>
        <end position="101"/>
    </location>
</feature>
<protein>
    <submittedName>
        <fullName evidence="3">Uncharacterized protein</fullName>
    </submittedName>
</protein>
<dbReference type="EMBL" id="JYDQ01000025">
    <property type="protein sequence ID" value="KRY20447.1"/>
    <property type="molecule type" value="Genomic_DNA"/>
</dbReference>
<evidence type="ECO:0000256" key="2">
    <source>
        <dbReference type="SAM" id="Phobius"/>
    </source>
</evidence>
<name>A0A0V1A6F1_9BILA</name>
<gene>
    <name evidence="3" type="ORF">T12_15701</name>
</gene>
<evidence type="ECO:0000313" key="4">
    <source>
        <dbReference type="Proteomes" id="UP000054783"/>
    </source>
</evidence>
<sequence length="101" mass="11652">MYALFDETVSLFKFFFVHMVSLAELCALSSVFPELFFFFLLRSPSIVSNFNIRREIYSAYNQLEGNSWEGCKGNRFISIKGSDPEESKSTQMQISPTIIEQ</sequence>
<keyword evidence="2" id="KW-1133">Transmembrane helix</keyword>
<dbReference type="AlphaFoldDB" id="A0A0V1A6F1"/>
<keyword evidence="4" id="KW-1185">Reference proteome</keyword>
<keyword evidence="2" id="KW-0812">Transmembrane</keyword>
<reference evidence="3 4" key="1">
    <citation type="submission" date="2015-01" db="EMBL/GenBank/DDBJ databases">
        <title>Evolution of Trichinella species and genotypes.</title>
        <authorList>
            <person name="Korhonen P.K."/>
            <person name="Edoardo P."/>
            <person name="Giuseppe L.R."/>
            <person name="Gasser R.B."/>
        </authorList>
    </citation>
    <scope>NUCLEOTIDE SEQUENCE [LARGE SCALE GENOMIC DNA]</scope>
    <source>
        <strain evidence="3">ISS2496</strain>
    </source>
</reference>
<proteinExistence type="predicted"/>
<comment type="caution">
    <text evidence="3">The sequence shown here is derived from an EMBL/GenBank/DDBJ whole genome shotgun (WGS) entry which is preliminary data.</text>
</comment>
<evidence type="ECO:0000313" key="3">
    <source>
        <dbReference type="EMBL" id="KRY20447.1"/>
    </source>
</evidence>
<accession>A0A0V1A6F1</accession>
<evidence type="ECO:0000256" key="1">
    <source>
        <dbReference type="SAM" id="MobiDB-lite"/>
    </source>
</evidence>
<organism evidence="3 4">
    <name type="scientific">Trichinella patagoniensis</name>
    <dbReference type="NCBI Taxonomy" id="990121"/>
    <lineage>
        <taxon>Eukaryota</taxon>
        <taxon>Metazoa</taxon>
        <taxon>Ecdysozoa</taxon>
        <taxon>Nematoda</taxon>
        <taxon>Enoplea</taxon>
        <taxon>Dorylaimia</taxon>
        <taxon>Trichinellida</taxon>
        <taxon>Trichinellidae</taxon>
        <taxon>Trichinella</taxon>
    </lineage>
</organism>